<evidence type="ECO:0000256" key="1">
    <source>
        <dbReference type="SAM" id="MobiDB-lite"/>
    </source>
</evidence>
<name>A0AAW8D4Z0_9MICC</name>
<protein>
    <submittedName>
        <fullName evidence="2">Nucleoid DNA-binding protein</fullName>
    </submittedName>
</protein>
<feature type="region of interest" description="Disordered" evidence="1">
    <location>
        <begin position="1"/>
        <end position="29"/>
    </location>
</feature>
<dbReference type="InterPro" id="IPR010992">
    <property type="entry name" value="IHF-like_DNA-bd_dom_sf"/>
</dbReference>
<dbReference type="Proteomes" id="UP001230951">
    <property type="component" value="Unassembled WGS sequence"/>
</dbReference>
<evidence type="ECO:0000313" key="2">
    <source>
        <dbReference type="EMBL" id="MDP9903187.1"/>
    </source>
</evidence>
<keyword evidence="2" id="KW-0238">DNA-binding</keyword>
<feature type="compositionally biased region" description="Acidic residues" evidence="1">
    <location>
        <begin position="1"/>
        <end position="17"/>
    </location>
</feature>
<dbReference type="RefSeq" id="WP_306958808.1">
    <property type="nucleotide sequence ID" value="NZ_JAUSRG010000001.1"/>
</dbReference>
<dbReference type="GO" id="GO:0003677">
    <property type="term" value="F:DNA binding"/>
    <property type="evidence" value="ECO:0007669"/>
    <property type="project" value="UniProtKB-KW"/>
</dbReference>
<dbReference type="AlphaFoldDB" id="A0AAW8D4Z0"/>
<proteinExistence type="predicted"/>
<accession>A0AAW8D4Z0</accession>
<dbReference type="Proteomes" id="UP001242995">
    <property type="component" value="Unassembled WGS sequence"/>
</dbReference>
<dbReference type="SUPFAM" id="SSF47729">
    <property type="entry name" value="IHF-like DNA-binding proteins"/>
    <property type="match status" value="1"/>
</dbReference>
<comment type="caution">
    <text evidence="2">The sequence shown here is derived from an EMBL/GenBank/DDBJ whole genome shotgun (WGS) entry which is preliminary data.</text>
</comment>
<feature type="region of interest" description="Disordered" evidence="1">
    <location>
        <begin position="124"/>
        <end position="146"/>
    </location>
</feature>
<keyword evidence="4" id="KW-1185">Reference proteome</keyword>
<dbReference type="EMBL" id="JAUSTF010000002">
    <property type="protein sequence ID" value="MDQ0180160.1"/>
    <property type="molecule type" value="Genomic_DNA"/>
</dbReference>
<dbReference type="GO" id="GO:0030527">
    <property type="term" value="F:structural constituent of chromatin"/>
    <property type="evidence" value="ECO:0007669"/>
    <property type="project" value="InterPro"/>
</dbReference>
<evidence type="ECO:0000313" key="4">
    <source>
        <dbReference type="Proteomes" id="UP001230951"/>
    </source>
</evidence>
<dbReference type="Pfam" id="PF00216">
    <property type="entry name" value="Bac_DNA_binding"/>
    <property type="match status" value="1"/>
</dbReference>
<sequence length="146" mass="16365">MSDEQAMSDEGLQDDAAEGQTGENEPRRISKRDFIREVALDAHLPYNVTERFYESFISTLLNHVRAGEQVNLTGFGRFYWQLHGGHTVKFSPKGKVDPYPVMRFSAARDLGGFLKLSDEEVKSTRVPGTRLMKPGTGKNKDASAEE</sequence>
<dbReference type="EMBL" id="JAUSRG010000001">
    <property type="protein sequence ID" value="MDP9903187.1"/>
    <property type="molecule type" value="Genomic_DNA"/>
</dbReference>
<dbReference type="InterPro" id="IPR000119">
    <property type="entry name" value="Hist_DNA-bd"/>
</dbReference>
<dbReference type="Gene3D" id="4.10.520.10">
    <property type="entry name" value="IHF-like DNA-binding proteins"/>
    <property type="match status" value="1"/>
</dbReference>
<reference evidence="2 4" key="1">
    <citation type="submission" date="2023-07" db="EMBL/GenBank/DDBJ databases">
        <title>Sorghum-associated microbial communities from plants grown in Nebraska, USA.</title>
        <authorList>
            <person name="Schachtman D."/>
        </authorList>
    </citation>
    <scope>NUCLEOTIDE SEQUENCE</scope>
    <source>
        <strain evidence="2">DS1006</strain>
        <strain evidence="3 4">DS1016</strain>
    </source>
</reference>
<organism evidence="2 5">
    <name type="scientific">Arthrobacter bambusae</name>
    <dbReference type="NCBI Taxonomy" id="1338426"/>
    <lineage>
        <taxon>Bacteria</taxon>
        <taxon>Bacillati</taxon>
        <taxon>Actinomycetota</taxon>
        <taxon>Actinomycetes</taxon>
        <taxon>Micrococcales</taxon>
        <taxon>Micrococcaceae</taxon>
        <taxon>Arthrobacter</taxon>
    </lineage>
</organism>
<evidence type="ECO:0000313" key="3">
    <source>
        <dbReference type="EMBL" id="MDQ0180160.1"/>
    </source>
</evidence>
<evidence type="ECO:0000313" key="5">
    <source>
        <dbReference type="Proteomes" id="UP001242995"/>
    </source>
</evidence>
<gene>
    <name evidence="2" type="ORF">J2S90_000127</name>
    <name evidence="3" type="ORF">J2S93_001576</name>
</gene>